<evidence type="ECO:0000313" key="2">
    <source>
        <dbReference type="EMBL" id="EMR00655.1"/>
    </source>
</evidence>
<dbReference type="SUPFAM" id="SSF56935">
    <property type="entry name" value="Porins"/>
    <property type="match status" value="1"/>
</dbReference>
<feature type="region of interest" description="Disordered" evidence="1">
    <location>
        <begin position="1"/>
        <end position="21"/>
    </location>
</feature>
<evidence type="ECO:0000313" key="3">
    <source>
        <dbReference type="Proteomes" id="UP000011910"/>
    </source>
</evidence>
<dbReference type="STRING" id="1279009.ADICEAN_04221"/>
<keyword evidence="3" id="KW-1185">Reference proteome</keyword>
<proteinExistence type="predicted"/>
<reference evidence="2 3" key="1">
    <citation type="journal article" date="2013" name="Genome Announc.">
        <title>Draft Genome Sequence of Cesiribacter andamanensis Strain AMV16T, Isolated from a Soil Sample from a Mud Volcano in the Andaman Islands, India.</title>
        <authorList>
            <person name="Shivaji S."/>
            <person name="Ara S."/>
            <person name="Begum Z."/>
            <person name="Srinivas T.N."/>
            <person name="Singh A."/>
            <person name="Kumar Pinnaka A."/>
        </authorList>
    </citation>
    <scope>NUCLEOTIDE SEQUENCE [LARGE SCALE GENOMIC DNA]</scope>
    <source>
        <strain evidence="2 3">AMV16</strain>
    </source>
</reference>
<organism evidence="2 3">
    <name type="scientific">Cesiribacter andamanensis AMV16</name>
    <dbReference type="NCBI Taxonomy" id="1279009"/>
    <lineage>
        <taxon>Bacteria</taxon>
        <taxon>Pseudomonadati</taxon>
        <taxon>Bacteroidota</taxon>
        <taxon>Cytophagia</taxon>
        <taxon>Cytophagales</taxon>
        <taxon>Cesiribacteraceae</taxon>
        <taxon>Cesiribacter</taxon>
    </lineage>
</organism>
<name>M7NFQ5_9BACT</name>
<dbReference type="Proteomes" id="UP000011910">
    <property type="component" value="Unassembled WGS sequence"/>
</dbReference>
<feature type="compositionally biased region" description="Basic and acidic residues" evidence="1">
    <location>
        <begin position="9"/>
        <end position="18"/>
    </location>
</feature>
<dbReference type="PATRIC" id="fig|1279009.4.peg.4243"/>
<sequence length="205" mass="22511">MLVGQRPAAGDRRYRDISGPDGVPDGVINDFDRTIIGSAQPDFIWGLNNELSFRGISLSFFFQGSQGNEMANMNLLNLENVNGQQNVLAEAGLNRWTPQNPSNRYARALATATDNVFSSRFIEDASYVRLKNLTLGYSLPAPLLERIKVSNVRIYASATNLWTLTNYSGYDPEGNAYGASTNLVGVDDGNYPQAKTYLLGINLGF</sequence>
<dbReference type="AlphaFoldDB" id="M7NFQ5"/>
<comment type="caution">
    <text evidence="2">The sequence shown here is derived from an EMBL/GenBank/DDBJ whole genome shotgun (WGS) entry which is preliminary data.</text>
</comment>
<dbReference type="eggNOG" id="COG1629">
    <property type="taxonomic scope" value="Bacteria"/>
</dbReference>
<accession>M7NFQ5</accession>
<evidence type="ECO:0000256" key="1">
    <source>
        <dbReference type="SAM" id="MobiDB-lite"/>
    </source>
</evidence>
<gene>
    <name evidence="2" type="ORF">ADICEAN_04221</name>
</gene>
<protein>
    <submittedName>
        <fullName evidence="2">TonB-linked outer membrane protein, SusC/RagA family</fullName>
    </submittedName>
</protein>
<dbReference type="EMBL" id="AODQ01000216">
    <property type="protein sequence ID" value="EMR00655.1"/>
    <property type="molecule type" value="Genomic_DNA"/>
</dbReference>